<feature type="compositionally biased region" description="Polar residues" evidence="6">
    <location>
        <begin position="1"/>
        <end position="12"/>
    </location>
</feature>
<dbReference type="OrthoDB" id="199599at2759"/>
<evidence type="ECO:0000256" key="6">
    <source>
        <dbReference type="SAM" id="MobiDB-lite"/>
    </source>
</evidence>
<evidence type="ECO:0000256" key="3">
    <source>
        <dbReference type="ARBA" id="ARBA00022692"/>
    </source>
</evidence>
<keyword evidence="10" id="KW-1185">Reference proteome</keyword>
<feature type="transmembrane region" description="Helical" evidence="7">
    <location>
        <begin position="190"/>
        <end position="208"/>
    </location>
</feature>
<dbReference type="Pfam" id="PF02656">
    <property type="entry name" value="DUF202"/>
    <property type="match status" value="1"/>
</dbReference>
<reference evidence="10" key="2">
    <citation type="submission" date="2015-01" db="EMBL/GenBank/DDBJ databases">
        <title>Evolutionary Origins and Diversification of the Mycorrhizal Mutualists.</title>
        <authorList>
            <consortium name="DOE Joint Genome Institute"/>
            <consortium name="Mycorrhizal Genomics Consortium"/>
            <person name="Kohler A."/>
            <person name="Kuo A."/>
            <person name="Nagy L.G."/>
            <person name="Floudas D."/>
            <person name="Copeland A."/>
            <person name="Barry K.W."/>
            <person name="Cichocki N."/>
            <person name="Veneault-Fourrey C."/>
            <person name="LaButti K."/>
            <person name="Lindquist E.A."/>
            <person name="Lipzen A."/>
            <person name="Lundell T."/>
            <person name="Morin E."/>
            <person name="Murat C."/>
            <person name="Riley R."/>
            <person name="Ohm R."/>
            <person name="Sun H."/>
            <person name="Tunlid A."/>
            <person name="Henrissat B."/>
            <person name="Grigoriev I.V."/>
            <person name="Hibbett D.S."/>
            <person name="Martin F."/>
        </authorList>
    </citation>
    <scope>NUCLEOTIDE SEQUENCE [LARGE SCALE GENOMIC DNA]</scope>
    <source>
        <strain evidence="10">MAFF 305830</strain>
    </source>
</reference>
<organism evidence="9 10">
    <name type="scientific">Serendipita vermifera MAFF 305830</name>
    <dbReference type="NCBI Taxonomy" id="933852"/>
    <lineage>
        <taxon>Eukaryota</taxon>
        <taxon>Fungi</taxon>
        <taxon>Dikarya</taxon>
        <taxon>Basidiomycota</taxon>
        <taxon>Agaricomycotina</taxon>
        <taxon>Agaricomycetes</taxon>
        <taxon>Sebacinales</taxon>
        <taxon>Serendipitaceae</taxon>
        <taxon>Serendipita</taxon>
    </lineage>
</organism>
<evidence type="ECO:0000313" key="9">
    <source>
        <dbReference type="EMBL" id="KIM25748.1"/>
    </source>
</evidence>
<evidence type="ECO:0000256" key="2">
    <source>
        <dbReference type="ARBA" id="ARBA00022475"/>
    </source>
</evidence>
<keyword evidence="4 7" id="KW-1133">Transmembrane helix</keyword>
<evidence type="ECO:0000256" key="7">
    <source>
        <dbReference type="SAM" id="Phobius"/>
    </source>
</evidence>
<evidence type="ECO:0000256" key="4">
    <source>
        <dbReference type="ARBA" id="ARBA00022989"/>
    </source>
</evidence>
<dbReference type="PANTHER" id="PTHR34187">
    <property type="entry name" value="FGR18P"/>
    <property type="match status" value="1"/>
</dbReference>
<dbReference type="GO" id="GO:0005886">
    <property type="term" value="C:plasma membrane"/>
    <property type="evidence" value="ECO:0007669"/>
    <property type="project" value="UniProtKB-SubCell"/>
</dbReference>
<reference evidence="9 10" key="1">
    <citation type="submission" date="2014-04" db="EMBL/GenBank/DDBJ databases">
        <authorList>
            <consortium name="DOE Joint Genome Institute"/>
            <person name="Kuo A."/>
            <person name="Zuccaro A."/>
            <person name="Kohler A."/>
            <person name="Nagy L.G."/>
            <person name="Floudas D."/>
            <person name="Copeland A."/>
            <person name="Barry K.W."/>
            <person name="Cichocki N."/>
            <person name="Veneault-Fourrey C."/>
            <person name="LaButti K."/>
            <person name="Lindquist E.A."/>
            <person name="Lipzen A."/>
            <person name="Lundell T."/>
            <person name="Morin E."/>
            <person name="Murat C."/>
            <person name="Sun H."/>
            <person name="Tunlid A."/>
            <person name="Henrissat B."/>
            <person name="Grigoriev I.V."/>
            <person name="Hibbett D.S."/>
            <person name="Martin F."/>
            <person name="Nordberg H.P."/>
            <person name="Cantor M.N."/>
            <person name="Hua S.X."/>
        </authorList>
    </citation>
    <scope>NUCLEOTIDE SEQUENCE [LARGE SCALE GENOMIC DNA]</scope>
    <source>
        <strain evidence="9 10">MAFF 305830</strain>
    </source>
</reference>
<dbReference type="InterPro" id="IPR003807">
    <property type="entry name" value="DUF202"/>
</dbReference>
<evidence type="ECO:0000313" key="10">
    <source>
        <dbReference type="Proteomes" id="UP000054097"/>
    </source>
</evidence>
<keyword evidence="2" id="KW-1003">Cell membrane</keyword>
<dbReference type="PANTHER" id="PTHR34187:SF2">
    <property type="entry name" value="DUF202 DOMAIN-CONTAINING PROTEIN"/>
    <property type="match status" value="1"/>
</dbReference>
<proteinExistence type="predicted"/>
<keyword evidence="3 7" id="KW-0812">Transmembrane</keyword>
<accession>A0A0C2WH81</accession>
<dbReference type="HOGENOM" id="CLU_053359_0_2_1"/>
<keyword evidence="5 7" id="KW-0472">Membrane</keyword>
<evidence type="ECO:0000256" key="5">
    <source>
        <dbReference type="ARBA" id="ARBA00023136"/>
    </source>
</evidence>
<evidence type="ECO:0000259" key="8">
    <source>
        <dbReference type="Pfam" id="PF02656"/>
    </source>
</evidence>
<feature type="compositionally biased region" description="Basic and acidic residues" evidence="6">
    <location>
        <begin position="13"/>
        <end position="24"/>
    </location>
</feature>
<comment type="subcellular location">
    <subcellularLocation>
        <location evidence="1">Cell membrane</location>
        <topology evidence="1">Multi-pass membrane protein</topology>
    </subcellularLocation>
</comment>
<evidence type="ECO:0000256" key="1">
    <source>
        <dbReference type="ARBA" id="ARBA00004651"/>
    </source>
</evidence>
<name>A0A0C2WH81_SERVB</name>
<dbReference type="AlphaFoldDB" id="A0A0C2WH81"/>
<dbReference type="EMBL" id="KN824311">
    <property type="protein sequence ID" value="KIM25748.1"/>
    <property type="molecule type" value="Genomic_DNA"/>
</dbReference>
<feature type="region of interest" description="Disordered" evidence="6">
    <location>
        <begin position="1"/>
        <end position="60"/>
    </location>
</feature>
<gene>
    <name evidence="9" type="ORF">M408DRAFT_330956</name>
</gene>
<dbReference type="InterPro" id="IPR052053">
    <property type="entry name" value="IM_YidH-like"/>
</dbReference>
<feature type="domain" description="DUF202" evidence="8">
    <location>
        <begin position="89"/>
        <end position="170"/>
    </location>
</feature>
<feature type="transmembrane region" description="Helical" evidence="7">
    <location>
        <begin position="149"/>
        <end position="170"/>
    </location>
</feature>
<sequence length="210" mass="22223">MSTAAEVASTSKEPAKSSDNKNDVRSSPFEEGNVTRASVEDVVGGEENRTSAGTPETPPRVEVKQDTIVQRIKSWSPVLVLENSGSVARDHLASERTWLAYIRTSLAISSSGVALVQLFTIAANRSASDPTSGEGGGFTATIQRFARPLGAATVLIGLGVCLLGLYRYFIIQSSLTQGKFPTARLEVHTVSLLLGALTGVVFGVLVSFPR</sequence>
<protein>
    <recommendedName>
        <fullName evidence="8">DUF202 domain-containing protein</fullName>
    </recommendedName>
</protein>
<dbReference type="Proteomes" id="UP000054097">
    <property type="component" value="Unassembled WGS sequence"/>
</dbReference>